<dbReference type="Pfam" id="PF02225">
    <property type="entry name" value="PA"/>
    <property type="match status" value="1"/>
</dbReference>
<evidence type="ECO:0000256" key="3">
    <source>
        <dbReference type="ARBA" id="ARBA00022670"/>
    </source>
</evidence>
<evidence type="ECO:0000256" key="5">
    <source>
        <dbReference type="ARBA" id="ARBA00022801"/>
    </source>
</evidence>
<reference evidence="10 11" key="1">
    <citation type="journal article" date="2015" name="BMC Genomics">
        <title>The genome of the truffle-parasite Tolypocladium ophioglossoides and the evolution of antifungal peptaibiotics.</title>
        <authorList>
            <person name="Quandt C.A."/>
            <person name="Bushley K.E."/>
            <person name="Spatafora J.W."/>
        </authorList>
    </citation>
    <scope>NUCLEOTIDE SEQUENCE [LARGE SCALE GENOMIC DNA]</scope>
    <source>
        <strain evidence="10 11">CBS 100239</strain>
    </source>
</reference>
<dbReference type="InterPro" id="IPR046450">
    <property type="entry name" value="PA_dom_sf"/>
</dbReference>
<keyword evidence="4 7" id="KW-0479">Metal-binding</keyword>
<feature type="chain" id="PRO_5005394182" description="Peptide hydrolase" evidence="7">
    <location>
        <begin position="20"/>
        <end position="526"/>
    </location>
</feature>
<dbReference type="EC" id="3.4.-.-" evidence="7"/>
<accession>A0A0L0MWB0</accession>
<evidence type="ECO:0000259" key="9">
    <source>
        <dbReference type="Pfam" id="PF04389"/>
    </source>
</evidence>
<feature type="signal peptide" evidence="7">
    <location>
        <begin position="1"/>
        <end position="19"/>
    </location>
</feature>
<dbReference type="GO" id="GO:0004177">
    <property type="term" value="F:aminopeptidase activity"/>
    <property type="evidence" value="ECO:0007669"/>
    <property type="project" value="UniProtKB-KW"/>
</dbReference>
<keyword evidence="10" id="KW-0031">Aminopeptidase</keyword>
<evidence type="ECO:0000256" key="1">
    <source>
        <dbReference type="ARBA" id="ARBA00001947"/>
    </source>
</evidence>
<dbReference type="SUPFAM" id="SSF52025">
    <property type="entry name" value="PA domain"/>
    <property type="match status" value="1"/>
</dbReference>
<protein>
    <recommendedName>
        <fullName evidence="7">Peptide hydrolase</fullName>
        <ecNumber evidence="7">3.4.-.-</ecNumber>
    </recommendedName>
</protein>
<keyword evidence="7" id="KW-0732">Signal</keyword>
<dbReference type="InterPro" id="IPR045175">
    <property type="entry name" value="M28_fam"/>
</dbReference>
<evidence type="ECO:0000313" key="11">
    <source>
        <dbReference type="Proteomes" id="UP000036947"/>
    </source>
</evidence>
<comment type="caution">
    <text evidence="10">The sequence shown here is derived from an EMBL/GenBank/DDBJ whole genome shotgun (WGS) entry which is preliminary data.</text>
</comment>
<feature type="domain" description="PA" evidence="8">
    <location>
        <begin position="128"/>
        <end position="201"/>
    </location>
</feature>
<keyword evidence="5 7" id="KW-0378">Hydrolase</keyword>
<dbReference type="Pfam" id="PF04389">
    <property type="entry name" value="Peptidase_M28"/>
    <property type="match status" value="1"/>
</dbReference>
<proteinExistence type="inferred from homology"/>
<dbReference type="AlphaFoldDB" id="A0A0L0MWB0"/>
<feature type="domain" description="Peptidase M28" evidence="9">
    <location>
        <begin position="266"/>
        <end position="452"/>
    </location>
</feature>
<dbReference type="EMBL" id="LFRF01000070">
    <property type="protein sequence ID" value="KND86208.1"/>
    <property type="molecule type" value="Genomic_DNA"/>
</dbReference>
<name>A0A0L0MWB0_TOLOC</name>
<evidence type="ECO:0000313" key="10">
    <source>
        <dbReference type="EMBL" id="KND86208.1"/>
    </source>
</evidence>
<dbReference type="CDD" id="cd04816">
    <property type="entry name" value="PA_SaNapH_like"/>
    <property type="match status" value="1"/>
</dbReference>
<dbReference type="Gene3D" id="3.50.30.30">
    <property type="match status" value="1"/>
</dbReference>
<dbReference type="GO" id="GO:0008235">
    <property type="term" value="F:metalloexopeptidase activity"/>
    <property type="evidence" value="ECO:0007669"/>
    <property type="project" value="InterPro"/>
</dbReference>
<comment type="cofactor">
    <cofactor evidence="1">
        <name>Zn(2+)</name>
        <dbReference type="ChEBI" id="CHEBI:29105"/>
    </cofactor>
</comment>
<evidence type="ECO:0000259" key="8">
    <source>
        <dbReference type="Pfam" id="PF02225"/>
    </source>
</evidence>
<comment type="similarity">
    <text evidence="2">Belongs to the peptidase M28 family. M28B subfamily.</text>
</comment>
<dbReference type="Proteomes" id="UP000036947">
    <property type="component" value="Unassembled WGS sequence"/>
</dbReference>
<evidence type="ECO:0000256" key="2">
    <source>
        <dbReference type="ARBA" id="ARBA00005634"/>
    </source>
</evidence>
<dbReference type="SUPFAM" id="SSF53187">
    <property type="entry name" value="Zn-dependent exopeptidases"/>
    <property type="match status" value="1"/>
</dbReference>
<organism evidence="10 11">
    <name type="scientific">Tolypocladium ophioglossoides (strain CBS 100239)</name>
    <name type="common">Snaketongue truffleclub</name>
    <name type="synonym">Elaphocordyceps ophioglossoides</name>
    <dbReference type="NCBI Taxonomy" id="1163406"/>
    <lineage>
        <taxon>Eukaryota</taxon>
        <taxon>Fungi</taxon>
        <taxon>Dikarya</taxon>
        <taxon>Ascomycota</taxon>
        <taxon>Pezizomycotina</taxon>
        <taxon>Sordariomycetes</taxon>
        <taxon>Hypocreomycetidae</taxon>
        <taxon>Hypocreales</taxon>
        <taxon>Ophiocordycipitaceae</taxon>
        <taxon>Tolypocladium</taxon>
    </lineage>
</organism>
<keyword evidence="11" id="KW-1185">Reference proteome</keyword>
<dbReference type="PANTHER" id="PTHR12147">
    <property type="entry name" value="METALLOPEPTIDASE M28 FAMILY MEMBER"/>
    <property type="match status" value="1"/>
</dbReference>
<keyword evidence="6 7" id="KW-0862">Zinc</keyword>
<dbReference type="OrthoDB" id="10013407at2759"/>
<keyword evidence="3 7" id="KW-0645">Protease</keyword>
<sequence length="526" mass="57795">MKLLSSVLCAGILATGVVANTPYMTPYIIEHDIEWKELNNWLWKFHYVAHGHRWNRAFGTSGDNETRELLVFRTRKLLRKHLDTTIQKFTHMYEHTKNITLTGPGGQNVSVMTLEYNHATPLPDGISAPLIDTPVDDERGSACFKDQWEGVDAAGKIVLVKRGKCAISDKLKLATAHGALAVVLYNQVPGNTTGPMPEIDSRGHVELTSGNITAATLGVGNVGKLVPVGLIGLHDGLAWSKRLAAGETFNVTLLVDAIAEEREGWNVIADTKRGSNESYIMIGAHYDSGPNSPGINDNATGVAVLLEIMRSIKKYIGNTSKVRYAFWGAGKKGQIGSLHYASQLTEDEADRIKFYINLDMIASPKPIYAIYADDDADKAGAEIMFKHLTTKQEQPFFYPSKPSYPAFYAKHGNTSDYVAFRKIGIPTSGFFTGGATENDECHGMRCDDLYNVVNKYGSLYSLEDIARAVGYTVASLAIDGSKIPPRKKTCGNPASKDGVLRTFEEWEDTRRMMEKERPCCGGSNVV</sequence>
<evidence type="ECO:0000256" key="4">
    <source>
        <dbReference type="ARBA" id="ARBA00022723"/>
    </source>
</evidence>
<dbReference type="GO" id="GO:0046872">
    <property type="term" value="F:metal ion binding"/>
    <property type="evidence" value="ECO:0007669"/>
    <property type="project" value="UniProtKB-KW"/>
</dbReference>
<evidence type="ECO:0000256" key="7">
    <source>
        <dbReference type="RuleBase" id="RU361240"/>
    </source>
</evidence>
<dbReference type="InterPro" id="IPR003137">
    <property type="entry name" value="PA_domain"/>
</dbReference>
<gene>
    <name evidence="10" type="ORF">TOPH_09167</name>
</gene>
<dbReference type="STRING" id="1163406.A0A0L0MWB0"/>
<dbReference type="GO" id="GO:0006508">
    <property type="term" value="P:proteolysis"/>
    <property type="evidence" value="ECO:0007669"/>
    <property type="project" value="UniProtKB-KW"/>
</dbReference>
<evidence type="ECO:0000256" key="6">
    <source>
        <dbReference type="ARBA" id="ARBA00022833"/>
    </source>
</evidence>
<dbReference type="PANTHER" id="PTHR12147:SF26">
    <property type="entry name" value="PEPTIDASE M28 DOMAIN-CONTAINING PROTEIN"/>
    <property type="match status" value="1"/>
</dbReference>
<dbReference type="Gene3D" id="3.40.630.10">
    <property type="entry name" value="Zn peptidases"/>
    <property type="match status" value="1"/>
</dbReference>
<dbReference type="InterPro" id="IPR007484">
    <property type="entry name" value="Peptidase_M28"/>
</dbReference>